<proteinExistence type="predicted"/>
<comment type="caution">
    <text evidence="2">The sequence shown here is derived from an EMBL/GenBank/DDBJ whole genome shotgun (WGS) entry which is preliminary data.</text>
</comment>
<feature type="transmembrane region" description="Helical" evidence="1">
    <location>
        <begin position="37"/>
        <end position="57"/>
    </location>
</feature>
<keyword evidence="1" id="KW-0472">Membrane</keyword>
<dbReference type="Proteomes" id="UP000632273">
    <property type="component" value="Unassembled WGS sequence"/>
</dbReference>
<keyword evidence="3" id="KW-1185">Reference proteome</keyword>
<name>A0ABQ1TI22_9BACT</name>
<gene>
    <name evidence="2" type="ORF">GCM10011383_03380</name>
</gene>
<protein>
    <submittedName>
        <fullName evidence="2">Uncharacterized protein</fullName>
    </submittedName>
</protein>
<keyword evidence="1" id="KW-1133">Transmembrane helix</keyword>
<evidence type="ECO:0000313" key="3">
    <source>
        <dbReference type="Proteomes" id="UP000632273"/>
    </source>
</evidence>
<dbReference type="EMBL" id="BMHT01000001">
    <property type="protein sequence ID" value="GGE95947.1"/>
    <property type="molecule type" value="Genomic_DNA"/>
</dbReference>
<keyword evidence="1" id="KW-0812">Transmembrane</keyword>
<reference evidence="3" key="1">
    <citation type="journal article" date="2019" name="Int. J. Syst. Evol. Microbiol.">
        <title>The Global Catalogue of Microorganisms (GCM) 10K type strain sequencing project: providing services to taxonomists for standard genome sequencing and annotation.</title>
        <authorList>
            <consortium name="The Broad Institute Genomics Platform"/>
            <consortium name="The Broad Institute Genome Sequencing Center for Infectious Disease"/>
            <person name="Wu L."/>
            <person name="Ma J."/>
        </authorList>
    </citation>
    <scope>NUCLEOTIDE SEQUENCE [LARGE SCALE GENOMIC DNA]</scope>
    <source>
        <strain evidence="3">CGMCC 1.15197</strain>
    </source>
</reference>
<evidence type="ECO:0000256" key="1">
    <source>
        <dbReference type="SAM" id="Phobius"/>
    </source>
</evidence>
<organism evidence="2 3">
    <name type="scientific">Hymenobacter cavernae</name>
    <dbReference type="NCBI Taxonomy" id="2044852"/>
    <lineage>
        <taxon>Bacteria</taxon>
        <taxon>Pseudomonadati</taxon>
        <taxon>Bacteroidota</taxon>
        <taxon>Cytophagia</taxon>
        <taxon>Cytophagales</taxon>
        <taxon>Hymenobacteraceae</taxon>
        <taxon>Hymenobacter</taxon>
    </lineage>
</organism>
<accession>A0ABQ1TI22</accession>
<sequence length="62" mass="7480">MYSHFEVDYFDKRVNYYIRDMLVIHFVVPLYLNPLNFPNYAFILIAYSVVCFLLGWCNSDLC</sequence>
<evidence type="ECO:0000313" key="2">
    <source>
        <dbReference type="EMBL" id="GGE95947.1"/>
    </source>
</evidence>